<keyword evidence="1" id="KW-0233">DNA recombination</keyword>
<dbReference type="RefSeq" id="WP_021236426.1">
    <property type="nucleotide sequence ID" value="NZ_ATHO01000005.1"/>
</dbReference>
<dbReference type="InterPro" id="IPR011010">
    <property type="entry name" value="DNA_brk_join_enz"/>
</dbReference>
<reference evidence="2 3" key="1">
    <citation type="journal article" date="2013" name="Genome Announc.">
        <title>Draft Genome Sequence of Sphingobium quisquiliarum Strain P25T, a Novel Hexachlorocyclohexane (HCH)-Degrading Bacterium Isolated from an HCH Dumpsite.</title>
        <authorList>
            <person name="Kumar Singh A."/>
            <person name="Sangwan N."/>
            <person name="Sharma A."/>
            <person name="Gupta V."/>
            <person name="Khurana J.P."/>
            <person name="Lal R."/>
        </authorList>
    </citation>
    <scope>NUCLEOTIDE SEQUENCE [LARGE SCALE GENOMIC DNA]</scope>
    <source>
        <strain evidence="2 3">P25</strain>
    </source>
</reference>
<dbReference type="GO" id="GO:0006310">
    <property type="term" value="P:DNA recombination"/>
    <property type="evidence" value="ECO:0007669"/>
    <property type="project" value="UniProtKB-KW"/>
</dbReference>
<name>T0IT49_9SPHN</name>
<dbReference type="PATRIC" id="fig|1329909.3.peg.78"/>
<dbReference type="Proteomes" id="UP000015525">
    <property type="component" value="Unassembled WGS sequence"/>
</dbReference>
<evidence type="ECO:0000313" key="2">
    <source>
        <dbReference type="EMBL" id="EQB15030.1"/>
    </source>
</evidence>
<dbReference type="EMBL" id="ATHO01000005">
    <property type="protein sequence ID" value="EQB15030.1"/>
    <property type="molecule type" value="Genomic_DNA"/>
</dbReference>
<dbReference type="GO" id="GO:0015074">
    <property type="term" value="P:DNA integration"/>
    <property type="evidence" value="ECO:0007669"/>
    <property type="project" value="InterPro"/>
</dbReference>
<keyword evidence="3" id="KW-1185">Reference proteome</keyword>
<comment type="caution">
    <text evidence="2">The sequence shown here is derived from an EMBL/GenBank/DDBJ whole genome shotgun (WGS) entry which is preliminary data.</text>
</comment>
<accession>T0IT49</accession>
<organism evidence="2 3">
    <name type="scientific">Sphingobium quisquiliarum P25</name>
    <dbReference type="NCBI Taxonomy" id="1329909"/>
    <lineage>
        <taxon>Bacteria</taxon>
        <taxon>Pseudomonadati</taxon>
        <taxon>Pseudomonadota</taxon>
        <taxon>Alphaproteobacteria</taxon>
        <taxon>Sphingomonadales</taxon>
        <taxon>Sphingomonadaceae</taxon>
        <taxon>Sphingobium</taxon>
    </lineage>
</organism>
<evidence type="ECO:0000256" key="1">
    <source>
        <dbReference type="ARBA" id="ARBA00023172"/>
    </source>
</evidence>
<evidence type="ECO:0008006" key="4">
    <source>
        <dbReference type="Google" id="ProtNLM"/>
    </source>
</evidence>
<gene>
    <name evidence="2" type="ORF">L288_00435</name>
</gene>
<sequence length="622" mass="69287">MEMQGVEAEIVEELRTRIKPDDMRAVFRTAFEATLDRYLVQQAATPFRAEAHAAINLAYARYFTLIASMPVPPEADEALRDQLAHSGLPPKDADALFVTVARHRGASPIGHNYLASYLRSAGIKPTEENLRAMSRVAAAAYRNACLAATEGLDLPNAEANVWPLPGALRKLLDLPCTEEEQAKALSPELAPMPPLPFVVSAPVPTLMATAAPTPAQSAGKIDVTLSKLAATCLQRKIDGREWREERRRDINAVVNLFLAARGDLMLSEIDQQACSAMTALFPRLPTRYGHTREDIEGGMHAVIERGDALRALWKKDPVKAERDLLPTVGISDITHNKHLTWLSTLFAFADANGYVTPDVDLGKLRRKVKNRKGGKRLPWAEADLRTLISGPVWTGCQGLWSRLAPGEAVFHDGIYWGLLLVVCTGGRSEEPAGLMLADIFEDAPIPYIHFRDNAYRQLKNGQSDRKVPISPALIRLGFLDHVRAMRQLGHELLFPEFYNPKASMSFDHIFYDKVFEPLRNFHFPNGTSQKRGRKDVDVHSIRTRVGSFWRDRGFDPGLRQYLFGHVPDGETAASYEDEPGLDVLLPLVTALGDLLPELPVMPLRLRPSEWQKFGSIRGRRPK</sequence>
<dbReference type="GO" id="GO:0003677">
    <property type="term" value="F:DNA binding"/>
    <property type="evidence" value="ECO:0007669"/>
    <property type="project" value="InterPro"/>
</dbReference>
<dbReference type="Gene3D" id="1.10.443.10">
    <property type="entry name" value="Intergrase catalytic core"/>
    <property type="match status" value="1"/>
</dbReference>
<protein>
    <recommendedName>
        <fullName evidence="4">Integrase</fullName>
    </recommendedName>
</protein>
<dbReference type="AlphaFoldDB" id="T0IT49"/>
<evidence type="ECO:0000313" key="3">
    <source>
        <dbReference type="Proteomes" id="UP000015525"/>
    </source>
</evidence>
<proteinExistence type="predicted"/>
<dbReference type="InterPro" id="IPR013762">
    <property type="entry name" value="Integrase-like_cat_sf"/>
</dbReference>
<dbReference type="SUPFAM" id="SSF56349">
    <property type="entry name" value="DNA breaking-rejoining enzymes"/>
    <property type="match status" value="1"/>
</dbReference>